<dbReference type="EMBL" id="VCDN01000028">
    <property type="protein sequence ID" value="MDX7987346.1"/>
    <property type="molecule type" value="Genomic_DNA"/>
</dbReference>
<organism evidence="2 3">
    <name type="scientific">Xenorhabdus santafensis</name>
    <dbReference type="NCBI Taxonomy" id="2582833"/>
    <lineage>
        <taxon>Bacteria</taxon>
        <taxon>Pseudomonadati</taxon>
        <taxon>Pseudomonadota</taxon>
        <taxon>Gammaproteobacteria</taxon>
        <taxon>Enterobacterales</taxon>
        <taxon>Morganellaceae</taxon>
        <taxon>Xenorhabdus</taxon>
    </lineage>
</organism>
<dbReference type="InterPro" id="IPR024029">
    <property type="entry name" value="Pyridox_Oxase_FMN-dep"/>
</dbReference>
<comment type="caution">
    <text evidence="2">The sequence shown here is derived from an EMBL/GenBank/DDBJ whole genome shotgun (WGS) entry which is preliminary data.</text>
</comment>
<keyword evidence="3" id="KW-1185">Reference proteome</keyword>
<evidence type="ECO:0000313" key="3">
    <source>
        <dbReference type="Proteomes" id="UP001271890"/>
    </source>
</evidence>
<sequence>MMSKKITDIAALEQIYGKPYGGSVFKEVSYIHPVYRPFIESSPFVALATVGPEGMDVSPRGDQAGFIHIENEKTLLLPDRVGNNRVDSLRNILQDDRVALLFLIPGIGETLRINGRAEIIIDPEILERCAYRDKLPRSVLRITVDTVFFQCSRATLRSGLWDASAQLERSALPSAGKILKEIKNDFDDVDYDAKLPQRLKDNLY</sequence>
<dbReference type="InterPro" id="IPR012349">
    <property type="entry name" value="Split_barrel_FMN-bd"/>
</dbReference>
<dbReference type="SUPFAM" id="SSF50475">
    <property type="entry name" value="FMN-binding split barrel"/>
    <property type="match status" value="1"/>
</dbReference>
<evidence type="ECO:0000259" key="1">
    <source>
        <dbReference type="Pfam" id="PF01243"/>
    </source>
</evidence>
<proteinExistence type="predicted"/>
<protein>
    <submittedName>
        <fullName evidence="2">Pyridoxamine 5'-phosphate oxidase family protein</fullName>
    </submittedName>
</protein>
<dbReference type="Pfam" id="PF01243">
    <property type="entry name" value="PNPOx_N"/>
    <property type="match status" value="1"/>
</dbReference>
<name>A0ABU4S9A6_9GAMM</name>
<reference evidence="3" key="1">
    <citation type="journal article" date="2024" name="Toxins">
        <title>Genome Sequence Analysis of Native Xenorhabdus Strains Isolated from Entomopathogenic Nematodes in Argentina.</title>
        <authorList>
            <person name="Palma L."/>
            <person name="Frizzo L."/>
            <person name="Kaiser S."/>
            <person name="Berry C."/>
            <person name="Caballero P."/>
            <person name="Bode H.B."/>
            <person name="Del Valle E.E."/>
        </authorList>
    </citation>
    <scope>NUCLEOTIDE SEQUENCE [LARGE SCALE GENOMIC DNA]</scope>
    <source>
        <strain evidence="3">12</strain>
    </source>
</reference>
<dbReference type="Proteomes" id="UP001271890">
    <property type="component" value="Unassembled WGS sequence"/>
</dbReference>
<dbReference type="PANTHER" id="PTHR42815">
    <property type="entry name" value="FAD-BINDING, PUTATIVE (AFU_ORTHOLOGUE AFUA_6G07600)-RELATED"/>
    <property type="match status" value="1"/>
</dbReference>
<feature type="domain" description="Pyridoxamine 5'-phosphate oxidase N-terminal" evidence="1">
    <location>
        <begin position="33"/>
        <end position="151"/>
    </location>
</feature>
<dbReference type="InterPro" id="IPR011576">
    <property type="entry name" value="Pyridox_Oxase_N"/>
</dbReference>
<accession>A0ABU4S9A6</accession>
<gene>
    <name evidence="2" type="ORF">FE392_08385</name>
</gene>
<dbReference type="PANTHER" id="PTHR42815:SF2">
    <property type="entry name" value="FAD-BINDING, PUTATIVE (AFU_ORTHOLOGUE AFUA_6G07600)-RELATED"/>
    <property type="match status" value="1"/>
</dbReference>
<dbReference type="Gene3D" id="2.30.110.10">
    <property type="entry name" value="Electron Transport, Fmn-binding Protein, Chain A"/>
    <property type="match status" value="1"/>
</dbReference>
<dbReference type="NCBIfam" id="TIGR04025">
    <property type="entry name" value="PPOX_FMN_DR2398"/>
    <property type="match status" value="1"/>
</dbReference>
<evidence type="ECO:0000313" key="2">
    <source>
        <dbReference type="EMBL" id="MDX7987346.1"/>
    </source>
</evidence>
<dbReference type="RefSeq" id="WP_319929784.1">
    <property type="nucleotide sequence ID" value="NZ_VCDN01000028.1"/>
</dbReference>